<dbReference type="Gene3D" id="2.130.10.10">
    <property type="entry name" value="YVTN repeat-like/Quinoprotein amine dehydrogenase"/>
    <property type="match status" value="1"/>
</dbReference>
<comment type="caution">
    <text evidence="1">The sequence shown here is derived from an EMBL/GenBank/DDBJ whole genome shotgun (WGS) entry which is preliminary data.</text>
</comment>
<protein>
    <submittedName>
        <fullName evidence="1">Uncharacterized protein</fullName>
    </submittedName>
</protein>
<dbReference type="AlphaFoldDB" id="A0A8S2XX38"/>
<reference evidence="1" key="1">
    <citation type="submission" date="2021-02" db="EMBL/GenBank/DDBJ databases">
        <authorList>
            <person name="Nowell W R."/>
        </authorList>
    </citation>
    <scope>NUCLEOTIDE SEQUENCE</scope>
</reference>
<dbReference type="InterPro" id="IPR036322">
    <property type="entry name" value="WD40_repeat_dom_sf"/>
</dbReference>
<organism evidence="1 2">
    <name type="scientific">Didymodactylos carnosus</name>
    <dbReference type="NCBI Taxonomy" id="1234261"/>
    <lineage>
        <taxon>Eukaryota</taxon>
        <taxon>Metazoa</taxon>
        <taxon>Spiralia</taxon>
        <taxon>Gnathifera</taxon>
        <taxon>Rotifera</taxon>
        <taxon>Eurotatoria</taxon>
        <taxon>Bdelloidea</taxon>
        <taxon>Philodinida</taxon>
        <taxon>Philodinidae</taxon>
        <taxon>Didymodactylos</taxon>
    </lineage>
</organism>
<gene>
    <name evidence="1" type="ORF">TMI583_LOCUS48462</name>
</gene>
<dbReference type="EMBL" id="CAJOBA010099194">
    <property type="protein sequence ID" value="CAF4514119.1"/>
    <property type="molecule type" value="Genomic_DNA"/>
</dbReference>
<sequence length="101" mass="11217">KRYLAPLNQDGLKLSSIIGYNGNGRENVIWHPQTALFAYKEISILALTNDVTVLASAQCSSSFGHDMQSQIIIWDIKSLKQKLSLQQSVSAINCMAFSRDD</sequence>
<accession>A0A8S2XX38</accession>
<evidence type="ECO:0000313" key="1">
    <source>
        <dbReference type="EMBL" id="CAF4514119.1"/>
    </source>
</evidence>
<evidence type="ECO:0000313" key="2">
    <source>
        <dbReference type="Proteomes" id="UP000682733"/>
    </source>
</evidence>
<feature type="non-terminal residue" evidence="1">
    <location>
        <position position="101"/>
    </location>
</feature>
<feature type="non-terminal residue" evidence="1">
    <location>
        <position position="1"/>
    </location>
</feature>
<name>A0A8S2XX38_9BILA</name>
<dbReference type="Proteomes" id="UP000682733">
    <property type="component" value="Unassembled WGS sequence"/>
</dbReference>
<dbReference type="SUPFAM" id="SSF50978">
    <property type="entry name" value="WD40 repeat-like"/>
    <property type="match status" value="1"/>
</dbReference>
<proteinExistence type="predicted"/>
<dbReference type="InterPro" id="IPR015943">
    <property type="entry name" value="WD40/YVTN_repeat-like_dom_sf"/>
</dbReference>